<evidence type="ECO:0000313" key="4">
    <source>
        <dbReference type="Proteomes" id="UP000233551"/>
    </source>
</evidence>
<feature type="region of interest" description="Disordered" evidence="1">
    <location>
        <begin position="107"/>
        <end position="128"/>
    </location>
</feature>
<feature type="compositionally biased region" description="Polar residues" evidence="1">
    <location>
        <begin position="291"/>
        <end position="303"/>
    </location>
</feature>
<name>A0A2I0KSW0_PUNGR</name>
<dbReference type="InterPro" id="IPR029472">
    <property type="entry name" value="Copia-like_N"/>
</dbReference>
<feature type="compositionally biased region" description="Basic and acidic residues" evidence="1">
    <location>
        <begin position="239"/>
        <end position="249"/>
    </location>
</feature>
<feature type="compositionally biased region" description="Polar residues" evidence="1">
    <location>
        <begin position="250"/>
        <end position="270"/>
    </location>
</feature>
<dbReference type="SUPFAM" id="SSF53098">
    <property type="entry name" value="Ribonuclease H-like"/>
    <property type="match status" value="1"/>
</dbReference>
<dbReference type="Pfam" id="PF14244">
    <property type="entry name" value="Retrotran_gag_3"/>
    <property type="match status" value="1"/>
</dbReference>
<keyword evidence="4" id="KW-1185">Reference proteome</keyword>
<accession>A0A2I0KSW0</accession>
<evidence type="ECO:0000256" key="1">
    <source>
        <dbReference type="SAM" id="MobiDB-lite"/>
    </source>
</evidence>
<dbReference type="PANTHER" id="PTHR37610">
    <property type="entry name" value="CCHC-TYPE DOMAIN-CONTAINING PROTEIN"/>
    <property type="match status" value="1"/>
</dbReference>
<dbReference type="InterPro" id="IPR012337">
    <property type="entry name" value="RNaseH-like_sf"/>
</dbReference>
<dbReference type="AlphaFoldDB" id="A0A2I0KSW0"/>
<feature type="domain" description="Retrotransposon Copia-like N-terminal" evidence="2">
    <location>
        <begin position="2"/>
        <end position="28"/>
    </location>
</feature>
<protein>
    <recommendedName>
        <fullName evidence="2">Retrotransposon Copia-like N-terminal domain-containing protein</fullName>
    </recommendedName>
</protein>
<feature type="region of interest" description="Disordered" evidence="1">
    <location>
        <begin position="284"/>
        <end position="310"/>
    </location>
</feature>
<feature type="compositionally biased region" description="Low complexity" evidence="1">
    <location>
        <begin position="117"/>
        <end position="128"/>
    </location>
</feature>
<gene>
    <name evidence="3" type="ORF">CRG98_008078</name>
</gene>
<dbReference type="EMBL" id="PGOL01000365">
    <property type="protein sequence ID" value="PKI71561.1"/>
    <property type="molecule type" value="Genomic_DNA"/>
</dbReference>
<dbReference type="Proteomes" id="UP000233551">
    <property type="component" value="Unassembled WGS sequence"/>
</dbReference>
<evidence type="ECO:0000259" key="2">
    <source>
        <dbReference type="Pfam" id="PF14244"/>
    </source>
</evidence>
<sequence length="372" mass="41720">MAWAKATEIALRAKNKLGFVDGTLKRPADGDPMKERWDSYNWTMISWIINTIEQELQSSVVYADNVKALWDDLRESQCRALHGYSTEQGQERDKWKKPVAEMSRRKEVMNSSGSRMGQGLKQQSGGLKAHAAHSVQPGSSKIDRLSKNLFQKLLNIRVAIPEQANGVADARETLQQNGRVERKHRHFLNVARALLFQASLPKYFWGECVIGATPLINMTLTSIIGGERRTGLVEDEQDDKSGREEKDSGNESSHVQNSRSEQATRLNGSPESIDCAIGINGPLAEQKDGSHAQSDQHVGSNSDDVTKPRSGALRLYDQSKSAPTYLKDFEVRASNRFLLFVAVIDLDVESMSYNEAESSLSSERQWLRRFEH</sequence>
<comment type="caution">
    <text evidence="3">The sequence shown here is derived from an EMBL/GenBank/DDBJ whole genome shotgun (WGS) entry which is preliminary data.</text>
</comment>
<reference evidence="3 4" key="1">
    <citation type="submission" date="2017-11" db="EMBL/GenBank/DDBJ databases">
        <title>De-novo sequencing of pomegranate (Punica granatum L.) genome.</title>
        <authorList>
            <person name="Akparov Z."/>
            <person name="Amiraslanov A."/>
            <person name="Hajiyeva S."/>
            <person name="Abbasov M."/>
            <person name="Kaur K."/>
            <person name="Hamwieh A."/>
            <person name="Solovyev V."/>
            <person name="Salamov A."/>
            <person name="Braich B."/>
            <person name="Kosarev P."/>
            <person name="Mahmoud A."/>
            <person name="Hajiyev E."/>
            <person name="Babayeva S."/>
            <person name="Izzatullayeva V."/>
            <person name="Mammadov A."/>
            <person name="Mammadov A."/>
            <person name="Sharifova S."/>
            <person name="Ojaghi J."/>
            <person name="Eynullazada K."/>
            <person name="Bayramov B."/>
            <person name="Abdulazimova A."/>
            <person name="Shahmuradov I."/>
        </authorList>
    </citation>
    <scope>NUCLEOTIDE SEQUENCE [LARGE SCALE GENOMIC DNA]</scope>
    <source>
        <strain evidence="4">cv. AG2017</strain>
        <tissue evidence="3">Leaf</tissue>
    </source>
</reference>
<dbReference type="PANTHER" id="PTHR37610:SF97">
    <property type="entry name" value="RETROTRANSPOSON GAG DOMAIN-CONTAINING PROTEIN"/>
    <property type="match status" value="1"/>
</dbReference>
<proteinExistence type="predicted"/>
<feature type="region of interest" description="Disordered" evidence="1">
    <location>
        <begin position="231"/>
        <end position="271"/>
    </location>
</feature>
<evidence type="ECO:0000313" key="3">
    <source>
        <dbReference type="EMBL" id="PKI71561.1"/>
    </source>
</evidence>
<organism evidence="3 4">
    <name type="scientific">Punica granatum</name>
    <name type="common">Pomegranate</name>
    <dbReference type="NCBI Taxonomy" id="22663"/>
    <lineage>
        <taxon>Eukaryota</taxon>
        <taxon>Viridiplantae</taxon>
        <taxon>Streptophyta</taxon>
        <taxon>Embryophyta</taxon>
        <taxon>Tracheophyta</taxon>
        <taxon>Spermatophyta</taxon>
        <taxon>Magnoliopsida</taxon>
        <taxon>eudicotyledons</taxon>
        <taxon>Gunneridae</taxon>
        <taxon>Pentapetalae</taxon>
        <taxon>rosids</taxon>
        <taxon>malvids</taxon>
        <taxon>Myrtales</taxon>
        <taxon>Lythraceae</taxon>
        <taxon>Punica</taxon>
    </lineage>
</organism>
<dbReference type="STRING" id="22663.A0A2I0KSW0"/>